<reference evidence="1" key="1">
    <citation type="submission" date="2021-01" db="EMBL/GenBank/DDBJ databases">
        <title>Genome seq and assembly of Tabrizicola sp. KVB23.</title>
        <authorList>
            <person name="Chhetri G."/>
        </authorList>
    </citation>
    <scope>NUCLEOTIDE SEQUENCE</scope>
    <source>
        <strain evidence="1">KVB23</strain>
    </source>
</reference>
<protein>
    <submittedName>
        <fullName evidence="1">Uncharacterized protein</fullName>
    </submittedName>
</protein>
<dbReference type="RefSeq" id="WP_202662671.1">
    <property type="nucleotide sequence ID" value="NZ_JAESVP010000014.1"/>
</dbReference>
<name>A0A8J7MT16_9RHOB</name>
<evidence type="ECO:0000313" key="1">
    <source>
        <dbReference type="EMBL" id="MBL4930102.1"/>
    </source>
</evidence>
<proteinExistence type="predicted"/>
<keyword evidence="2" id="KW-1185">Reference proteome</keyword>
<gene>
    <name evidence="1" type="ORF">JI744_18540</name>
</gene>
<sequence length="268" mass="30118">MDCSLYFVIPIRHHATIRDWDVVQRNLSQTLASISAQTTANWECRLVASHGSVLPPLPPRCVARFIDLPAPVLPDRRTDPEAYFDEIRRDKGLRIHEGVRDVPPEAFVMPVDYDDFVSNRLAEFVLRNRAAAGWYFPQGYLHSGGRWVYLTHRLHKTCGTSHMIRRGVLGAFKTPEGTPDIPAIKRRLGSHLFNLPDLAKTRNALAPLPFPGAVYRIGDPQSAIGTGAGIFATMTPPAHLLHHPINGLRRVARYRPLTAKIRQEFSLL</sequence>
<accession>A0A8J7MT16</accession>
<organism evidence="1 2">
    <name type="scientific">Fuscibacter oryzae</name>
    <dbReference type="NCBI Taxonomy" id="2803939"/>
    <lineage>
        <taxon>Bacteria</taxon>
        <taxon>Pseudomonadati</taxon>
        <taxon>Pseudomonadota</taxon>
        <taxon>Alphaproteobacteria</taxon>
        <taxon>Rhodobacterales</taxon>
        <taxon>Paracoccaceae</taxon>
        <taxon>Fuscibacter</taxon>
    </lineage>
</organism>
<dbReference type="AlphaFoldDB" id="A0A8J7MT16"/>
<evidence type="ECO:0000313" key="2">
    <source>
        <dbReference type="Proteomes" id="UP000619033"/>
    </source>
</evidence>
<dbReference type="Proteomes" id="UP000619033">
    <property type="component" value="Unassembled WGS sequence"/>
</dbReference>
<dbReference type="EMBL" id="JAESVP010000014">
    <property type="protein sequence ID" value="MBL4930102.1"/>
    <property type="molecule type" value="Genomic_DNA"/>
</dbReference>
<comment type="caution">
    <text evidence="1">The sequence shown here is derived from an EMBL/GenBank/DDBJ whole genome shotgun (WGS) entry which is preliminary data.</text>
</comment>